<dbReference type="Proteomes" id="UP001551482">
    <property type="component" value="Unassembled WGS sequence"/>
</dbReference>
<proteinExistence type="predicted"/>
<dbReference type="GO" id="GO:0016740">
    <property type="term" value="F:transferase activity"/>
    <property type="evidence" value="ECO:0007669"/>
    <property type="project" value="UniProtKB-KW"/>
</dbReference>
<evidence type="ECO:0000313" key="4">
    <source>
        <dbReference type="Proteomes" id="UP001551482"/>
    </source>
</evidence>
<feature type="region of interest" description="Disordered" evidence="1">
    <location>
        <begin position="128"/>
        <end position="150"/>
    </location>
</feature>
<evidence type="ECO:0000259" key="2">
    <source>
        <dbReference type="Pfam" id="PF01636"/>
    </source>
</evidence>
<dbReference type="SUPFAM" id="SSF56112">
    <property type="entry name" value="Protein kinase-like (PK-like)"/>
    <property type="match status" value="1"/>
</dbReference>
<comment type="caution">
    <text evidence="3">The sequence shown here is derived from an EMBL/GenBank/DDBJ whole genome shotgun (WGS) entry which is preliminary data.</text>
</comment>
<protein>
    <submittedName>
        <fullName evidence="3">Aminoglycoside phosphotransferase family protein</fullName>
        <ecNumber evidence="3">2.7.1.-</ecNumber>
    </submittedName>
</protein>
<keyword evidence="3" id="KW-0808">Transferase</keyword>
<reference evidence="3 4" key="1">
    <citation type="submission" date="2024-06" db="EMBL/GenBank/DDBJ databases">
        <title>The Natural Products Discovery Center: Release of the First 8490 Sequenced Strains for Exploring Actinobacteria Biosynthetic Diversity.</title>
        <authorList>
            <person name="Kalkreuter E."/>
            <person name="Kautsar S.A."/>
            <person name="Yang D."/>
            <person name="Bader C.D."/>
            <person name="Teijaro C.N."/>
            <person name="Fluegel L."/>
            <person name="Davis C.M."/>
            <person name="Simpson J.R."/>
            <person name="Lauterbach L."/>
            <person name="Steele A.D."/>
            <person name="Gui C."/>
            <person name="Meng S."/>
            <person name="Li G."/>
            <person name="Viehrig K."/>
            <person name="Ye F."/>
            <person name="Su P."/>
            <person name="Kiefer A.F."/>
            <person name="Nichols A."/>
            <person name="Cepeda A.J."/>
            <person name="Yan W."/>
            <person name="Fan B."/>
            <person name="Jiang Y."/>
            <person name="Adhikari A."/>
            <person name="Zheng C.-J."/>
            <person name="Schuster L."/>
            <person name="Cowan T.M."/>
            <person name="Smanski M.J."/>
            <person name="Chevrette M.G."/>
            <person name="De Carvalho L.P.S."/>
            <person name="Shen B."/>
        </authorList>
    </citation>
    <scope>NUCLEOTIDE SEQUENCE [LARGE SCALE GENOMIC DNA]</scope>
    <source>
        <strain evidence="3 4">NPDC048946</strain>
    </source>
</reference>
<dbReference type="EC" id="2.7.1.-" evidence="3"/>
<sequence length="296" mass="31300">MYDIKDPQAAAHAVSDANRGSGLRFGLGERFADGLQGGAWNLAEPGGRRAVLKLRRADPRMPIGDVARAVERVRGAGYPTPRWLATGDPGGGLTYHVQEFAYGNASTPLTPDTIRPLLDTLELHAGLDPLPSRDRSAEASASSTDERPGSLRRAVAALGEPGTALLGRYDRLLAAAGPTPLPGGDLVHGDFNSVNILLRADGTVSAVIDIDELGSGTRVLDYAALLREAYVEGYHPDVAARIRAAAVRVAGPAVLAWCAAPAAYFIAPFKARHDPTRLPATLERLHHMANSLSKTL</sequence>
<accession>A0ABV3DHZ5</accession>
<dbReference type="Pfam" id="PF01636">
    <property type="entry name" value="APH"/>
    <property type="match status" value="1"/>
</dbReference>
<keyword evidence="4" id="KW-1185">Reference proteome</keyword>
<gene>
    <name evidence="3" type="ORF">AB0C36_17860</name>
</gene>
<dbReference type="EMBL" id="JBEZFP010000041">
    <property type="protein sequence ID" value="MEU8135375.1"/>
    <property type="molecule type" value="Genomic_DNA"/>
</dbReference>
<organism evidence="3 4">
    <name type="scientific">Streptodolium elevatio</name>
    <dbReference type="NCBI Taxonomy" id="3157996"/>
    <lineage>
        <taxon>Bacteria</taxon>
        <taxon>Bacillati</taxon>
        <taxon>Actinomycetota</taxon>
        <taxon>Actinomycetes</taxon>
        <taxon>Kitasatosporales</taxon>
        <taxon>Streptomycetaceae</taxon>
        <taxon>Streptodolium</taxon>
    </lineage>
</organism>
<name>A0ABV3DHZ5_9ACTN</name>
<evidence type="ECO:0000256" key="1">
    <source>
        <dbReference type="SAM" id="MobiDB-lite"/>
    </source>
</evidence>
<dbReference type="InterPro" id="IPR011009">
    <property type="entry name" value="Kinase-like_dom_sf"/>
</dbReference>
<dbReference type="RefSeq" id="WP_358355076.1">
    <property type="nucleotide sequence ID" value="NZ_JBEZFP010000041.1"/>
</dbReference>
<evidence type="ECO:0000313" key="3">
    <source>
        <dbReference type="EMBL" id="MEU8135375.1"/>
    </source>
</evidence>
<dbReference type="Gene3D" id="3.90.1200.10">
    <property type="match status" value="1"/>
</dbReference>
<dbReference type="InterPro" id="IPR002575">
    <property type="entry name" value="Aminoglycoside_PTrfase"/>
</dbReference>
<feature type="domain" description="Aminoglycoside phosphotransferase" evidence="2">
    <location>
        <begin position="42"/>
        <end position="255"/>
    </location>
</feature>